<dbReference type="GO" id="GO:0006633">
    <property type="term" value="P:fatty acid biosynthetic process"/>
    <property type="evidence" value="ECO:0007669"/>
    <property type="project" value="TreeGrafter"/>
</dbReference>
<evidence type="ECO:0000313" key="8">
    <source>
        <dbReference type="Proteomes" id="UP000297527"/>
    </source>
</evidence>
<evidence type="ECO:0000256" key="2">
    <source>
        <dbReference type="ARBA" id="ARBA00022553"/>
    </source>
</evidence>
<dbReference type="InterPro" id="IPR009081">
    <property type="entry name" value="PP-bd_ACP"/>
</dbReference>
<keyword evidence="8" id="KW-1185">Reference proteome</keyword>
<proteinExistence type="predicted"/>
<evidence type="ECO:0000256" key="1">
    <source>
        <dbReference type="ARBA" id="ARBA00022450"/>
    </source>
</evidence>
<dbReference type="SUPFAM" id="SSF47336">
    <property type="entry name" value="ACP-like"/>
    <property type="match status" value="1"/>
</dbReference>
<dbReference type="EMBL" id="PQXN01000294">
    <property type="protein sequence ID" value="TGO47069.1"/>
    <property type="molecule type" value="Genomic_DNA"/>
</dbReference>
<dbReference type="SUPFAM" id="SSF51735">
    <property type="entry name" value="NAD(P)-binding Rossmann-fold domains"/>
    <property type="match status" value="1"/>
</dbReference>
<dbReference type="InterPro" id="IPR013968">
    <property type="entry name" value="PKS_KR"/>
</dbReference>
<evidence type="ECO:0000256" key="4">
    <source>
        <dbReference type="ARBA" id="ARBA00023268"/>
    </source>
</evidence>
<reference evidence="7 8" key="1">
    <citation type="submission" date="2017-12" db="EMBL/GenBank/DDBJ databases">
        <title>Comparative genomics of Botrytis spp.</title>
        <authorList>
            <person name="Valero-Jimenez C.A."/>
            <person name="Tapia P."/>
            <person name="Veloso J."/>
            <person name="Silva-Moreno E."/>
            <person name="Staats M."/>
            <person name="Valdes J.H."/>
            <person name="Van Kan J.A.L."/>
        </authorList>
    </citation>
    <scope>NUCLEOTIDE SEQUENCE [LARGE SCALE GENOMIC DNA]</scope>
    <source>
        <strain evidence="7 8">MUCL11595</strain>
    </source>
</reference>
<dbReference type="PANTHER" id="PTHR43775:SF49">
    <property type="entry name" value="SYNTHASE, PUTATIVE (JCVI)-RELATED"/>
    <property type="match status" value="1"/>
</dbReference>
<keyword evidence="1" id="KW-0596">Phosphopantetheine</keyword>
<dbReference type="GO" id="GO:0004312">
    <property type="term" value="F:fatty acid synthase activity"/>
    <property type="evidence" value="ECO:0007669"/>
    <property type="project" value="TreeGrafter"/>
</dbReference>
<keyword evidence="3" id="KW-0808">Transferase</keyword>
<feature type="domain" description="Carrier" evidence="6">
    <location>
        <begin position="339"/>
        <end position="421"/>
    </location>
</feature>
<dbReference type="SMART" id="SM00823">
    <property type="entry name" value="PKS_PP"/>
    <property type="match status" value="1"/>
</dbReference>
<organism evidence="7 8">
    <name type="scientific">Botryotinia convoluta</name>
    <dbReference type="NCBI Taxonomy" id="54673"/>
    <lineage>
        <taxon>Eukaryota</taxon>
        <taxon>Fungi</taxon>
        <taxon>Dikarya</taxon>
        <taxon>Ascomycota</taxon>
        <taxon>Pezizomycotina</taxon>
        <taxon>Leotiomycetes</taxon>
        <taxon>Helotiales</taxon>
        <taxon>Sclerotiniaceae</taxon>
        <taxon>Botryotinia</taxon>
    </lineage>
</organism>
<evidence type="ECO:0000313" key="7">
    <source>
        <dbReference type="EMBL" id="TGO47069.1"/>
    </source>
</evidence>
<keyword evidence="4" id="KW-0511">Multifunctional enzyme</keyword>
<evidence type="ECO:0000259" key="6">
    <source>
        <dbReference type="PROSITE" id="PS50075"/>
    </source>
</evidence>
<keyword evidence="2" id="KW-0597">Phosphoprotein</keyword>
<dbReference type="InterPro" id="IPR036291">
    <property type="entry name" value="NAD(P)-bd_dom_sf"/>
</dbReference>
<dbReference type="Pfam" id="PF08659">
    <property type="entry name" value="KR"/>
    <property type="match status" value="2"/>
</dbReference>
<dbReference type="Gene3D" id="3.40.50.720">
    <property type="entry name" value="NAD(P)-binding Rossmann-like Domain"/>
    <property type="match status" value="1"/>
</dbReference>
<dbReference type="OrthoDB" id="329835at2759"/>
<dbReference type="InterPro" id="IPR036736">
    <property type="entry name" value="ACP-like_sf"/>
</dbReference>
<name>A0A4Z1HDN7_9HELO</name>
<dbReference type="AlphaFoldDB" id="A0A4Z1HDN7"/>
<dbReference type="Proteomes" id="UP000297527">
    <property type="component" value="Unassembled WGS sequence"/>
</dbReference>
<accession>A0A4Z1HDN7</accession>
<feature type="region of interest" description="Disordered" evidence="5">
    <location>
        <begin position="1"/>
        <end position="32"/>
    </location>
</feature>
<dbReference type="InterPro" id="IPR050091">
    <property type="entry name" value="PKS_NRPS_Biosynth_Enz"/>
</dbReference>
<sequence>MATSCSHQQLHQHKCRPSLLNNRNNEFSDRSSWKKTLTDPAYRDFPNSQGSFYPLENGNSQFSLRTDVSYLLVGGLGGLGKSVSTWMVNNGARHLTYLSRSSGKEEEEVAFVTELSAQGCTVQTIVGSVANVADVQRVISEAQFPIAGVIQMPMVLKAYGTFTMLLIQCLDFFVLFSSVSCQWGQCGQSNYCSAGTFLDAFNQYRHVKGLPASVIGVGVVEDVGYLSKNPAILQQFKTNGVQTLREIDLLETLELAITKSKSASQASSFFADGYASESHIGCGYKMSMAVPADNNRNVWKRDISMSVYRNLHNSSFDGVTANHEGLKDFLATVSNNPQTLRELSTAKFLAEEIGKTLYSFMMRPIAELDIHQSFKTLGVDSLVAIELRNWCRQRIGVGLTVLEIMGAASIKSLGKIAADGLLAKTVVVETEKST</sequence>
<dbReference type="PROSITE" id="PS50075">
    <property type="entry name" value="CARRIER"/>
    <property type="match status" value="1"/>
</dbReference>
<evidence type="ECO:0000256" key="5">
    <source>
        <dbReference type="SAM" id="MobiDB-lite"/>
    </source>
</evidence>
<dbReference type="Gene3D" id="1.10.1200.10">
    <property type="entry name" value="ACP-like"/>
    <property type="match status" value="1"/>
</dbReference>
<protein>
    <recommendedName>
        <fullName evidence="6">Carrier domain-containing protein</fullName>
    </recommendedName>
</protein>
<gene>
    <name evidence="7" type="ORF">BCON_0295g00040</name>
</gene>
<dbReference type="InterPro" id="IPR020806">
    <property type="entry name" value="PKS_PP-bd"/>
</dbReference>
<dbReference type="PANTHER" id="PTHR43775">
    <property type="entry name" value="FATTY ACID SYNTHASE"/>
    <property type="match status" value="1"/>
</dbReference>
<dbReference type="Pfam" id="PF00550">
    <property type="entry name" value="PP-binding"/>
    <property type="match status" value="1"/>
</dbReference>
<dbReference type="GO" id="GO:0031177">
    <property type="term" value="F:phosphopantetheine binding"/>
    <property type="evidence" value="ECO:0007669"/>
    <property type="project" value="InterPro"/>
</dbReference>
<dbReference type="GO" id="GO:0044550">
    <property type="term" value="P:secondary metabolite biosynthetic process"/>
    <property type="evidence" value="ECO:0007669"/>
    <property type="project" value="TreeGrafter"/>
</dbReference>
<dbReference type="InterPro" id="IPR057326">
    <property type="entry name" value="KR_dom"/>
</dbReference>
<evidence type="ECO:0000256" key="3">
    <source>
        <dbReference type="ARBA" id="ARBA00022679"/>
    </source>
</evidence>
<dbReference type="SMART" id="SM00822">
    <property type="entry name" value="PKS_KR"/>
    <property type="match status" value="1"/>
</dbReference>
<comment type="caution">
    <text evidence="7">The sequence shown here is derived from an EMBL/GenBank/DDBJ whole genome shotgun (WGS) entry which is preliminary data.</text>
</comment>